<feature type="region of interest" description="Disordered" evidence="1">
    <location>
        <begin position="537"/>
        <end position="557"/>
    </location>
</feature>
<feature type="compositionally biased region" description="Polar residues" evidence="1">
    <location>
        <begin position="539"/>
        <end position="552"/>
    </location>
</feature>
<dbReference type="RefSeq" id="XP_040714823.1">
    <property type="nucleotide sequence ID" value="XM_040858424.1"/>
</dbReference>
<evidence type="ECO:0000313" key="3">
    <source>
        <dbReference type="Proteomes" id="UP000193689"/>
    </source>
</evidence>
<evidence type="ECO:0000313" key="2">
    <source>
        <dbReference type="EMBL" id="ORY63166.1"/>
    </source>
</evidence>
<protein>
    <submittedName>
        <fullName evidence="2">Uncharacterized protein</fullName>
    </submittedName>
</protein>
<feature type="region of interest" description="Disordered" evidence="1">
    <location>
        <begin position="1"/>
        <end position="117"/>
    </location>
</feature>
<dbReference type="OrthoDB" id="5213862at2759"/>
<dbReference type="GeneID" id="63774636"/>
<feature type="region of interest" description="Disordered" evidence="1">
    <location>
        <begin position="145"/>
        <end position="188"/>
    </location>
</feature>
<feature type="compositionally biased region" description="Polar residues" evidence="1">
    <location>
        <begin position="12"/>
        <end position="50"/>
    </location>
</feature>
<dbReference type="EMBL" id="MCFJ01000008">
    <property type="protein sequence ID" value="ORY63166.1"/>
    <property type="molecule type" value="Genomic_DNA"/>
</dbReference>
<dbReference type="AlphaFoldDB" id="A0A1Y2DVJ8"/>
<feature type="compositionally biased region" description="Low complexity" evidence="1">
    <location>
        <begin position="173"/>
        <end position="188"/>
    </location>
</feature>
<gene>
    <name evidence="2" type="ORF">BCR38DRAFT_410123</name>
</gene>
<keyword evidence="3" id="KW-1185">Reference proteome</keyword>
<dbReference type="InParanoid" id="A0A1Y2DVJ8"/>
<proteinExistence type="predicted"/>
<organism evidence="2 3">
    <name type="scientific">Pseudomassariella vexata</name>
    <dbReference type="NCBI Taxonomy" id="1141098"/>
    <lineage>
        <taxon>Eukaryota</taxon>
        <taxon>Fungi</taxon>
        <taxon>Dikarya</taxon>
        <taxon>Ascomycota</taxon>
        <taxon>Pezizomycotina</taxon>
        <taxon>Sordariomycetes</taxon>
        <taxon>Xylariomycetidae</taxon>
        <taxon>Amphisphaeriales</taxon>
        <taxon>Pseudomassariaceae</taxon>
        <taxon>Pseudomassariella</taxon>
    </lineage>
</organism>
<feature type="region of interest" description="Disordered" evidence="1">
    <location>
        <begin position="582"/>
        <end position="626"/>
    </location>
</feature>
<feature type="compositionally biased region" description="Polar residues" evidence="1">
    <location>
        <begin position="154"/>
        <end position="171"/>
    </location>
</feature>
<accession>A0A1Y2DVJ8</accession>
<dbReference type="Proteomes" id="UP000193689">
    <property type="component" value="Unassembled WGS sequence"/>
</dbReference>
<comment type="caution">
    <text evidence="2">The sequence shown here is derived from an EMBL/GenBank/DDBJ whole genome shotgun (WGS) entry which is preliminary data.</text>
</comment>
<reference evidence="2 3" key="1">
    <citation type="submission" date="2016-07" db="EMBL/GenBank/DDBJ databases">
        <title>Pervasive Adenine N6-methylation of Active Genes in Fungi.</title>
        <authorList>
            <consortium name="DOE Joint Genome Institute"/>
            <person name="Mondo S.J."/>
            <person name="Dannebaum R.O."/>
            <person name="Kuo R.C."/>
            <person name="Labutti K."/>
            <person name="Haridas S."/>
            <person name="Kuo A."/>
            <person name="Salamov A."/>
            <person name="Ahrendt S.R."/>
            <person name="Lipzen A."/>
            <person name="Sullivan W."/>
            <person name="Andreopoulos W.B."/>
            <person name="Clum A."/>
            <person name="Lindquist E."/>
            <person name="Daum C."/>
            <person name="Ramamoorthy G.K."/>
            <person name="Gryganskyi A."/>
            <person name="Culley D."/>
            <person name="Magnuson J.K."/>
            <person name="James T.Y."/>
            <person name="O'Malley M.A."/>
            <person name="Stajich J.E."/>
            <person name="Spatafora J.W."/>
            <person name="Visel A."/>
            <person name="Grigoriev I.V."/>
        </authorList>
    </citation>
    <scope>NUCLEOTIDE SEQUENCE [LARGE SCALE GENOMIC DNA]</scope>
    <source>
        <strain evidence="2 3">CBS 129021</strain>
    </source>
</reference>
<sequence>MEAYHPSPLQVVKTNSAKATANGSPQRSLSTGTDESSGSAPEQPGSSRQLTVVKKRANRTSQLYGSGDSEGGSFGSISSRIFTPERAATPFADITTPKPGQPPTSRRTSSYNLPRTLTPNLLTRLRSFSNGRILSNKTSKATCRHYDIRDRDSSGLSGSPRCSDSVSSENSVGDYDYTSSSTSSGSYDPEPFLPLGFDGFATNPYRLPSNSLSSIRESDGSILDPYLLVPHIAITPETKILEDGETTLWAAIEISGQLCRPHAVDHSRGITNANHSGQCFLPVHHCEAGLSRYGYLYDVTVEIFPRAESVIVDLVNDGSTRDISPGSSLLTLAHVRLNAAQPPQANKSSTSLSDDLFADLEYQLGSTRTEYMKVRVSYCHSGFPAFKNTSSQESGSTCQTRLETTSIGVIKRHNPASEWSPRPTPSPVSNSLFAIIASHWGPIRANDTMYRIVTTWSTPRKVANAINRKVDRSEDTIKPPDRTGTAPPLIVPRRKTSLRKASTDLGTDMDPARKIWTQMRRTSSGSRPAYFVSRVNRIPGSSTDSSMLSPQRTDLKSDVERQRDLIREMALHNKRSIGADSLRSLVPSPVDLGLDDKRETTNSEESNSMASNGNKREGRWSLNQWW</sequence>
<name>A0A1Y2DVJ8_9PEZI</name>
<feature type="compositionally biased region" description="Polar residues" evidence="1">
    <location>
        <begin position="603"/>
        <end position="613"/>
    </location>
</feature>
<evidence type="ECO:0000256" key="1">
    <source>
        <dbReference type="SAM" id="MobiDB-lite"/>
    </source>
</evidence>